<accession>A0ACA9S8S0</accession>
<evidence type="ECO:0000313" key="1">
    <source>
        <dbReference type="EMBL" id="CAG8831853.1"/>
    </source>
</evidence>
<sequence>YSESETNGPRTRPSFTAESCRFRVQIRKAQFVNPNADNRAFQNLSGELTLSDEMIRFSEIVCIKRIEFIRAKLINKIPLGIWHPIPITCDKAELQKTENSLTKSQNLSIINTLAPF</sequence>
<comment type="caution">
    <text evidence="1">The sequence shown here is derived from an EMBL/GenBank/DDBJ whole genome shotgun (WGS) entry which is preliminary data.</text>
</comment>
<dbReference type="Proteomes" id="UP000789920">
    <property type="component" value="Unassembled WGS sequence"/>
</dbReference>
<name>A0ACA9S8S0_9GLOM</name>
<dbReference type="EMBL" id="CAJVQC010102374">
    <property type="protein sequence ID" value="CAG8831853.1"/>
    <property type="molecule type" value="Genomic_DNA"/>
</dbReference>
<feature type="non-terminal residue" evidence="1">
    <location>
        <position position="1"/>
    </location>
</feature>
<reference evidence="1" key="1">
    <citation type="submission" date="2021-06" db="EMBL/GenBank/DDBJ databases">
        <authorList>
            <person name="Kallberg Y."/>
            <person name="Tangrot J."/>
            <person name="Rosling A."/>
        </authorList>
    </citation>
    <scope>NUCLEOTIDE SEQUENCE</scope>
    <source>
        <strain evidence="1">MA461A</strain>
    </source>
</reference>
<keyword evidence="2" id="KW-1185">Reference proteome</keyword>
<gene>
    <name evidence="1" type="ORF">RPERSI_LOCUS28282</name>
</gene>
<protein>
    <submittedName>
        <fullName evidence="1">32495_t:CDS:1</fullName>
    </submittedName>
</protein>
<evidence type="ECO:0000313" key="2">
    <source>
        <dbReference type="Proteomes" id="UP000789920"/>
    </source>
</evidence>
<organism evidence="1 2">
    <name type="scientific">Racocetra persica</name>
    <dbReference type="NCBI Taxonomy" id="160502"/>
    <lineage>
        <taxon>Eukaryota</taxon>
        <taxon>Fungi</taxon>
        <taxon>Fungi incertae sedis</taxon>
        <taxon>Mucoromycota</taxon>
        <taxon>Glomeromycotina</taxon>
        <taxon>Glomeromycetes</taxon>
        <taxon>Diversisporales</taxon>
        <taxon>Gigasporaceae</taxon>
        <taxon>Racocetra</taxon>
    </lineage>
</organism>
<proteinExistence type="predicted"/>